<dbReference type="AlphaFoldDB" id="A0A1X2HAL5"/>
<dbReference type="InParanoid" id="A0A1X2HAL5"/>
<comment type="caution">
    <text evidence="2">The sequence shown here is derived from an EMBL/GenBank/DDBJ whole genome shotgun (WGS) entry which is preliminary data.</text>
</comment>
<accession>A0A1X2HAL5</accession>
<reference evidence="2 3" key="1">
    <citation type="submission" date="2016-07" db="EMBL/GenBank/DDBJ databases">
        <title>Pervasive Adenine N6-methylation of Active Genes in Fungi.</title>
        <authorList>
            <consortium name="DOE Joint Genome Institute"/>
            <person name="Mondo S.J."/>
            <person name="Dannebaum R.O."/>
            <person name="Kuo R.C."/>
            <person name="Labutti K."/>
            <person name="Haridas S."/>
            <person name="Kuo A."/>
            <person name="Salamov A."/>
            <person name="Ahrendt S.R."/>
            <person name="Lipzen A."/>
            <person name="Sullivan W."/>
            <person name="Andreopoulos W.B."/>
            <person name="Clum A."/>
            <person name="Lindquist E."/>
            <person name="Daum C."/>
            <person name="Ramamoorthy G.K."/>
            <person name="Gryganskyi A."/>
            <person name="Culley D."/>
            <person name="Magnuson J.K."/>
            <person name="James T.Y."/>
            <person name="O'Malley M.A."/>
            <person name="Stajich J.E."/>
            <person name="Spatafora J.W."/>
            <person name="Visel A."/>
            <person name="Grigoriev I.V."/>
        </authorList>
    </citation>
    <scope>NUCLEOTIDE SEQUENCE [LARGE SCALE GENOMIC DNA]</scope>
    <source>
        <strain evidence="2 3">NRRL 2496</strain>
    </source>
</reference>
<evidence type="ECO:0000256" key="1">
    <source>
        <dbReference type="SAM" id="SignalP"/>
    </source>
</evidence>
<evidence type="ECO:0000313" key="3">
    <source>
        <dbReference type="Proteomes" id="UP000242180"/>
    </source>
</evidence>
<organism evidence="2 3">
    <name type="scientific">Syncephalastrum racemosum</name>
    <name type="common">Filamentous fungus</name>
    <dbReference type="NCBI Taxonomy" id="13706"/>
    <lineage>
        <taxon>Eukaryota</taxon>
        <taxon>Fungi</taxon>
        <taxon>Fungi incertae sedis</taxon>
        <taxon>Mucoromycota</taxon>
        <taxon>Mucoromycotina</taxon>
        <taxon>Mucoromycetes</taxon>
        <taxon>Mucorales</taxon>
        <taxon>Syncephalastraceae</taxon>
        <taxon>Syncephalastrum</taxon>
    </lineage>
</organism>
<dbReference type="Proteomes" id="UP000242180">
    <property type="component" value="Unassembled WGS sequence"/>
</dbReference>
<evidence type="ECO:0000313" key="2">
    <source>
        <dbReference type="EMBL" id="ORY95717.1"/>
    </source>
</evidence>
<protein>
    <recommendedName>
        <fullName evidence="4">Secreted protein</fullName>
    </recommendedName>
</protein>
<evidence type="ECO:0008006" key="4">
    <source>
        <dbReference type="Google" id="ProtNLM"/>
    </source>
</evidence>
<proteinExistence type="predicted"/>
<feature type="signal peptide" evidence="1">
    <location>
        <begin position="1"/>
        <end position="19"/>
    </location>
</feature>
<keyword evidence="1" id="KW-0732">Signal</keyword>
<feature type="chain" id="PRO_5013118030" description="Secreted protein" evidence="1">
    <location>
        <begin position="20"/>
        <end position="116"/>
    </location>
</feature>
<keyword evidence="3" id="KW-1185">Reference proteome</keyword>
<name>A0A1X2HAL5_SYNRA</name>
<sequence>MRFTQLEYLFLLVFPFASAVVHEQQRPFFMSGGPSLIKETAATEEGLRLRSIYHRGSYTGPNPGLFPSLLCSTDTTASPRLACRLKHSGTSLASRKPSRLRQQTSLSRMLPTVQPC</sequence>
<gene>
    <name evidence="2" type="ORF">BCR43DRAFT_311154</name>
</gene>
<dbReference type="EMBL" id="MCGN01000006">
    <property type="protein sequence ID" value="ORY95717.1"/>
    <property type="molecule type" value="Genomic_DNA"/>
</dbReference>